<sequence length="232" mass="26013">MQTIFVILFISFFVLSVLAYKNPEKFKVSKKGAMLRFGVPTIVLFLAVGLTGGGNSDDPAEASAENEVEPAVEEEEEDEPVIEETEEVDEQKDIEEEPLTPLEIATNTANDVLKDGMLANIEVNNYPENDSKVVLLTINGSDNLTKNMIYKGMLIDSEKIAEAFKNSEIEIHDLMMSWQMPLVDTYGNEEDGEVLRINLSGETLDMLNFDNFLYDNLPSVADTYWEHPTFSN</sequence>
<organism evidence="2 3">
    <name type="scientific">Shouchella xiaoxiensis</name>
    <dbReference type="NCBI Taxonomy" id="766895"/>
    <lineage>
        <taxon>Bacteria</taxon>
        <taxon>Bacillati</taxon>
        <taxon>Bacillota</taxon>
        <taxon>Bacilli</taxon>
        <taxon>Bacillales</taxon>
        <taxon>Bacillaceae</taxon>
        <taxon>Shouchella</taxon>
    </lineage>
</organism>
<feature type="compositionally biased region" description="Acidic residues" evidence="1">
    <location>
        <begin position="58"/>
        <end position="92"/>
    </location>
</feature>
<evidence type="ECO:0000256" key="1">
    <source>
        <dbReference type="SAM" id="MobiDB-lite"/>
    </source>
</evidence>
<proteinExistence type="predicted"/>
<comment type="caution">
    <text evidence="2">The sequence shown here is derived from an EMBL/GenBank/DDBJ whole genome shotgun (WGS) entry which is preliminary data.</text>
</comment>
<evidence type="ECO:0000313" key="3">
    <source>
        <dbReference type="Proteomes" id="UP001179280"/>
    </source>
</evidence>
<dbReference type="Proteomes" id="UP001179280">
    <property type="component" value="Unassembled WGS sequence"/>
</dbReference>
<dbReference type="RefSeq" id="WP_204465511.1">
    <property type="nucleotide sequence ID" value="NZ_JAFBCV010000004.1"/>
</dbReference>
<gene>
    <name evidence="2" type="ORF">JOC54_001594</name>
</gene>
<evidence type="ECO:0000313" key="2">
    <source>
        <dbReference type="EMBL" id="MBM7838338.1"/>
    </source>
</evidence>
<protein>
    <submittedName>
        <fullName evidence="2">Uncharacterized protein</fullName>
    </submittedName>
</protein>
<accession>A0ABS2SS50</accession>
<keyword evidence="3" id="KW-1185">Reference proteome</keyword>
<reference evidence="2" key="1">
    <citation type="submission" date="2021-01" db="EMBL/GenBank/DDBJ databases">
        <title>Genomic Encyclopedia of Type Strains, Phase IV (KMG-IV): sequencing the most valuable type-strain genomes for metagenomic binning, comparative biology and taxonomic classification.</title>
        <authorList>
            <person name="Goeker M."/>
        </authorList>
    </citation>
    <scope>NUCLEOTIDE SEQUENCE</scope>
    <source>
        <strain evidence="2">DSM 21943</strain>
    </source>
</reference>
<name>A0ABS2SS50_9BACI</name>
<dbReference type="EMBL" id="JAFBCV010000004">
    <property type="protein sequence ID" value="MBM7838338.1"/>
    <property type="molecule type" value="Genomic_DNA"/>
</dbReference>
<feature type="region of interest" description="Disordered" evidence="1">
    <location>
        <begin position="56"/>
        <end position="92"/>
    </location>
</feature>